<organism evidence="11">
    <name type="scientific">Rhizoctonia cerealis alphavirus-like virus</name>
    <dbReference type="NCBI Taxonomy" id="3068663"/>
    <lineage>
        <taxon>Viruses</taxon>
        <taxon>Riboviria</taxon>
        <taxon>Orthornavirae</taxon>
        <taxon>Kitrinoviricota</taxon>
        <taxon>Alsuviricetes</taxon>
        <taxon>Martellivirales</taxon>
        <taxon>Togaviridae</taxon>
    </lineage>
</organism>
<dbReference type="GO" id="GO:0003723">
    <property type="term" value="F:RNA binding"/>
    <property type="evidence" value="ECO:0007669"/>
    <property type="project" value="InterPro"/>
</dbReference>
<evidence type="ECO:0000256" key="5">
    <source>
        <dbReference type="ARBA" id="ARBA00022801"/>
    </source>
</evidence>
<reference evidence="11" key="1">
    <citation type="journal article" date="2023" name="Microbiol. Spectr.">
        <title>Extreme Diversity of Mycoviruses Present in Single Strains of Rhizoctonia cerealis, the Pathogen of Wheat Sharp Eyespot.</title>
        <authorList>
            <person name="Li W."/>
            <person name="Sun H."/>
            <person name="Cao S."/>
            <person name="Zhang A."/>
            <person name="Zhang H."/>
            <person name="Shu Y."/>
            <person name="Chen H."/>
        </authorList>
    </citation>
    <scope>NUCLEOTIDE SEQUENCE</scope>
    <source>
        <strain evidence="11">RcALV-0928-1</strain>
    </source>
</reference>
<evidence type="ECO:0000256" key="3">
    <source>
        <dbReference type="ARBA" id="ARBA00022695"/>
    </source>
</evidence>
<dbReference type="SUPFAM" id="SSF52540">
    <property type="entry name" value="P-loop containing nucleoside triphosphate hydrolases"/>
    <property type="match status" value="1"/>
</dbReference>
<feature type="transmembrane region" description="Helical" evidence="9">
    <location>
        <begin position="1742"/>
        <end position="1762"/>
    </location>
</feature>
<dbReference type="PROSITE" id="PS51743">
    <property type="entry name" value="ALPHAVIRUS_MT"/>
    <property type="match status" value="1"/>
</dbReference>
<dbReference type="InterPro" id="IPR027417">
    <property type="entry name" value="P-loop_NTPase"/>
</dbReference>
<protein>
    <submittedName>
        <fullName evidence="11">RNA-dependent RNA polymerase</fullName>
    </submittedName>
</protein>
<feature type="compositionally biased region" description="Basic and acidic residues" evidence="8">
    <location>
        <begin position="2216"/>
        <end position="2226"/>
    </location>
</feature>
<dbReference type="Pfam" id="PF00978">
    <property type="entry name" value="RdRP_2"/>
    <property type="match status" value="1"/>
</dbReference>
<accession>A0AA51BSD7</accession>
<evidence type="ECO:0000256" key="2">
    <source>
        <dbReference type="ARBA" id="ARBA00022679"/>
    </source>
</evidence>
<keyword evidence="9" id="KW-1133">Transmembrane helix</keyword>
<feature type="transmembrane region" description="Helical" evidence="9">
    <location>
        <begin position="2127"/>
        <end position="2156"/>
    </location>
</feature>
<feature type="transmembrane region" description="Helical" evidence="9">
    <location>
        <begin position="1844"/>
        <end position="1860"/>
    </location>
</feature>
<dbReference type="InterPro" id="IPR027351">
    <property type="entry name" value="(+)RNA_virus_helicase_core_dom"/>
</dbReference>
<feature type="transmembrane region" description="Helical" evidence="9">
    <location>
        <begin position="1679"/>
        <end position="1697"/>
    </location>
</feature>
<feature type="region of interest" description="Disordered" evidence="8">
    <location>
        <begin position="2387"/>
        <end position="2458"/>
    </location>
</feature>
<evidence type="ECO:0000256" key="4">
    <source>
        <dbReference type="ARBA" id="ARBA00022741"/>
    </source>
</evidence>
<proteinExistence type="predicted"/>
<dbReference type="GO" id="GO:0006351">
    <property type="term" value="P:DNA-templated transcription"/>
    <property type="evidence" value="ECO:0007669"/>
    <property type="project" value="InterPro"/>
</dbReference>
<feature type="compositionally biased region" description="Polar residues" evidence="8">
    <location>
        <begin position="2413"/>
        <end position="2433"/>
    </location>
</feature>
<feature type="compositionally biased region" description="Basic and acidic residues" evidence="8">
    <location>
        <begin position="2086"/>
        <end position="2095"/>
    </location>
</feature>
<feature type="region of interest" description="Disordered" evidence="8">
    <location>
        <begin position="980"/>
        <end position="1000"/>
    </location>
</feature>
<feature type="region of interest" description="Disordered" evidence="8">
    <location>
        <begin position="495"/>
        <end position="544"/>
    </location>
</feature>
<feature type="compositionally biased region" description="Acidic residues" evidence="8">
    <location>
        <begin position="509"/>
        <end position="518"/>
    </location>
</feature>
<sequence length="2762" mass="305934">MTLFSTASKKLLNSHAHAREAGLKQSLENFDAALGNISNAEIQHLNNLAVISVPRNIAAKPLSELADAFPDMNLVANGASSNHAALAAFRTCAASSINKRCIAASTLEIGPNLRFLAKNGTHFSHYCSPNITARDSARACMAAVSFRHETPNSDIVQNRLRLIWSDERVICGSRADDCSHQASTIVAINSLQDSSPFELGQLMRAHGATVAHLTLNLPIPMLLTNAAEYYDTATDSLWRREDGRFNQYPSGGGACYSHNEEQLLSWIGDWSGSGLFAEVHTSLGTCYQLVVARAHQGVQEVCHFDFPAALSKFVLIHSPIAAGADSFLTSRYHFENLVATLATVPAGIDVFQVGKQRVRALRPAIVVGTARETERWDIPTGREPEVVLAAYAYMQKETLRVARSRDFVEREISEYKTRLRRETHEASDSVLSSFYRKLLGERSVSSDFSLLDMVDSLYRSTSLLPTGPEDTQKLNVTATNVVQAAHIDATEERANLPAPALRRPARDAPEEDDEDFHDAEERPADPFVEGPAQIAPLPPRPNRPAPVRYDNAVPMGRVAPQGFERASIFALPATQVNPNVAHLHADLVANAEAAIQGEHGRLRELHANVLHALTWTENAAPRLHIEGVPGSGKSRAMLSMMESGDVLVVPTRELRAKWLNALRRRNLQVAVILADAAILDERINDRVPILWIDEVYRLPLVFVKHLSSRTPLTVTAGDWYQRLYHGFWGQPFNVGFTHTPHQMVLATTHRNTPDIVAFLRAARCTQPGAVSVLEGAQLNAPQDPAGRTIHLTAHNRNLRIAPNCVTIDSAQGMEAPNVVLHVFPTDVPLLQMHGALAVAVTRQLTSLRVVAYGIIPDLIIRGQRVVLPVHEQLNDLGGAMPRRARRAPNPFPVQDASSGSERSHGGEPVGSYEAYLAHPSDLTHDLSSYDTREELPEEVNRRILKYDTHYDVALPYTPAPYVTRETVSVPLYHLAPGINSQPEASEHRDRAFSKPASNTGYSSEIPDVQLQMDYPLLDDAAYNWLPGRNLEAMQSIFDRYLGEPHTIISDAMPVAKHMLDVFVRTFLKPECIVPARLASDCVADWVRSREPRKFHSLLRDIESSGAAFEFVAKFFVKAQVKPKFGAYARDPHLETGQGIMGNSQSLNLSSCPLTVEAFRNLQNLSRDNVVWFTGFAPSELDGHIRRVGGDLHEDYTCTDIKQQDSHHSAPHRLFGAMLLGLLTGQPEMADHYLASRVFRSVSSYANAMRFTVAERLFSGEAFTIFLNTTTAAVENAIHFALPDNQFYMGIGDDSAFEGHRLQMPTAVELNVGIKIEYMKRLDFCNRVWTNMRRSLPDPIRMVAKHLKRTNARHLAPDLYRALLDQNFVPDEAEIPILISHFSAKHKIDMHDVLTIIDYAVLLRREDIFCDGLPEGPKPAVHRPVLLGLDGLPRTYHGLDVVAESRRDDCVPAALSVMFSVDYNLARAELWSTMTAEERVMMSTSNSSSPHVSAFFVPLRCVRAFVSKRGYSLLGEGRTTKQPFRHGLAVVVSNGHCFVVRSKKLASEAFIVPDDPGRLGWYAQDGSRLVGSWDLYEALLRRGARKAAGLTISSVQHHDSFWSAMVFLFLARLYTIPRPNWDDYAREDAFFDSFLDAGLQQCGFFCGMLYALTGEIFLFLLALFLALPLVMAHFFFPRHFMFTAFAVACFVSLSSFAFSPRAIVSGLGAFFHVDNVHLWRHVVPLVYAILVTTRHFKSVSSIAVALVALMSCGSILRDSLAIIAMGHSLHVLAPVLNKAARRYLVLAPIFSSTLQVHIYRSLQLPSLIVVASITYVSHGALAPVALAGLLTYYTHTLKVSRPPRLGQMLIAILLATAAFDVHHIRRSLHQSVVVGSPACIAAIVEHNPRAVVLCHPDKSDLNTREAFDAARRLRGGVHVRQPWHDFVDVIKSRPEWPTLEKGLKTVRRLTAVVQPIKAHSPRVLFAGFQRHFRPSIIATSAQTLFHSGLARLSLRHLRFSPASRSAPWMVVSDVIARARLRRSQPAHSTPGHITPETVQRTPGVCSPGNLLTEDGYMPFYIYPRRAAERPYRMPDWALRHEHDVAPSVPHTKDPISRRQPPRTPGTLLRNRPDQCGTRRKLYSPFPMYSFLFVLADFILSLIWAICFCCCFCFYPMLDEEDDPNPPSPPPIIGLLIDSEIFEEIATHVTSEGTPAPSDGSSVTSSDDDRDDFPGSLDTRRMTPRTDDAPGSGVASPIVASSPAVDSSLFDAFGRATGLELEHRVRMAVGRVLAMRSQGYTLEHAQHEAQGMVGHVTPRALATLREAVRVAWFEAPEAAAAHAMVAVAGSPALVARATAQAFYLRGESLADLMAWASDFANQLSIPRVHLLTAVSEEWEVLLVGPLTPAMATPRDVAGPSAPSSTRFTSDDAVSLSDSEASNDVGSSAPASPSLSRHSDLPAPDPLDDSDDDAGSFASNDTDNTAAQEYFYEGPARNDFALTLEDADASELQDADCNGHALVRAYAHNGILVLEGHRDYDIVFYAHDVIADRYFVRSDLRSMLLPFPPSRIDFGVANPDSPNEPITDHHPLWNRLRSQEHRALFPDAPHTSMISALSWSESDDDFIPQDAQRVFDAESERIEQEITAARGGYRPARHLPLLARPQILRREAPIVDEGETFEVWAANYIRRRRREGARFHTYELEVREGAAVRFPDEPQGSTMSMTIMLIAEDLEENDPIQRALTTEAVTEIPPLEPETPIVRPPLFPLESQILEDEAHIARDII</sequence>
<evidence type="ECO:0000256" key="9">
    <source>
        <dbReference type="SAM" id="Phobius"/>
    </source>
</evidence>
<keyword evidence="5" id="KW-0378">Hydrolase</keyword>
<dbReference type="GO" id="GO:0006396">
    <property type="term" value="P:RNA processing"/>
    <property type="evidence" value="ECO:0007669"/>
    <property type="project" value="InterPro"/>
</dbReference>
<dbReference type="InterPro" id="IPR043502">
    <property type="entry name" value="DNA/RNA_pol_sf"/>
</dbReference>
<name>A0AA51BSD7_9VIRU</name>
<comment type="catalytic activity">
    <reaction evidence="7">
        <text>ATP + H2O = ADP + phosphate + H(+)</text>
        <dbReference type="Rhea" id="RHEA:13065"/>
        <dbReference type="ChEBI" id="CHEBI:15377"/>
        <dbReference type="ChEBI" id="CHEBI:15378"/>
        <dbReference type="ChEBI" id="CHEBI:30616"/>
        <dbReference type="ChEBI" id="CHEBI:43474"/>
        <dbReference type="ChEBI" id="CHEBI:456216"/>
        <dbReference type="EC" id="3.6.4.13"/>
    </reaction>
</comment>
<keyword evidence="4" id="KW-0547">Nucleotide-binding</keyword>
<evidence type="ECO:0000256" key="8">
    <source>
        <dbReference type="SAM" id="MobiDB-lite"/>
    </source>
</evidence>
<feature type="domain" description="Alphavirus-like MT" evidence="10">
    <location>
        <begin position="74"/>
        <end position="267"/>
    </location>
</feature>
<keyword evidence="6" id="KW-0067">ATP-binding</keyword>
<evidence type="ECO:0000256" key="6">
    <source>
        <dbReference type="ARBA" id="ARBA00022840"/>
    </source>
</evidence>
<evidence type="ECO:0000313" key="11">
    <source>
        <dbReference type="EMBL" id="WMI40141.1"/>
    </source>
</evidence>
<keyword evidence="9" id="KW-0472">Membrane</keyword>
<feature type="transmembrane region" description="Helical" evidence="9">
    <location>
        <begin position="1655"/>
        <end position="1674"/>
    </location>
</feature>
<keyword evidence="1 11" id="KW-0696">RNA-directed RNA polymerase</keyword>
<reference evidence="11" key="2">
    <citation type="submission" date="2023-05" db="EMBL/GenBank/DDBJ databases">
        <authorList>
            <person name="Li W."/>
        </authorList>
    </citation>
    <scope>NUCLEOTIDE SEQUENCE</scope>
    <source>
        <strain evidence="11">RcALV-0928-1</strain>
    </source>
</reference>
<evidence type="ECO:0000256" key="1">
    <source>
        <dbReference type="ARBA" id="ARBA00022484"/>
    </source>
</evidence>
<keyword evidence="9" id="KW-0812">Transmembrane</keyword>
<feature type="region of interest" description="Disordered" evidence="8">
    <location>
        <begin position="878"/>
        <end position="912"/>
    </location>
</feature>
<keyword evidence="2" id="KW-0808">Transferase</keyword>
<dbReference type="InterPro" id="IPR001788">
    <property type="entry name" value="RNA-dep_RNA_pol_alsuvir"/>
</dbReference>
<feature type="transmembrane region" description="Helical" evidence="9">
    <location>
        <begin position="1806"/>
        <end position="1832"/>
    </location>
</feature>
<evidence type="ECO:0000259" key="10">
    <source>
        <dbReference type="PROSITE" id="PS51743"/>
    </source>
</evidence>
<dbReference type="EMBL" id="OQ999729">
    <property type="protein sequence ID" value="WMI40141.1"/>
    <property type="molecule type" value="Genomic_RNA"/>
</dbReference>
<dbReference type="GO" id="GO:0016556">
    <property type="term" value="P:mRNA modification"/>
    <property type="evidence" value="ECO:0007669"/>
    <property type="project" value="InterPro"/>
</dbReference>
<dbReference type="GO" id="GO:0003968">
    <property type="term" value="F:RNA-directed RNA polymerase activity"/>
    <property type="evidence" value="ECO:0007669"/>
    <property type="project" value="UniProtKB-KW"/>
</dbReference>
<dbReference type="GO" id="GO:0005524">
    <property type="term" value="F:ATP binding"/>
    <property type="evidence" value="ECO:0007669"/>
    <property type="project" value="UniProtKB-KW"/>
</dbReference>
<feature type="region of interest" description="Disordered" evidence="8">
    <location>
        <begin position="2187"/>
        <end position="2235"/>
    </location>
</feature>
<feature type="region of interest" description="Disordered" evidence="8">
    <location>
        <begin position="2086"/>
        <end position="2110"/>
    </location>
</feature>
<dbReference type="Pfam" id="PF01660">
    <property type="entry name" value="Vmethyltransf"/>
    <property type="match status" value="1"/>
</dbReference>
<dbReference type="GO" id="GO:0016787">
    <property type="term" value="F:hydrolase activity"/>
    <property type="evidence" value="ECO:0007669"/>
    <property type="project" value="UniProtKB-KW"/>
</dbReference>
<evidence type="ECO:0000256" key="7">
    <source>
        <dbReference type="ARBA" id="ARBA00047984"/>
    </source>
</evidence>
<dbReference type="GO" id="GO:0003724">
    <property type="term" value="F:RNA helicase activity"/>
    <property type="evidence" value="ECO:0007669"/>
    <property type="project" value="UniProtKB-EC"/>
</dbReference>
<dbReference type="Pfam" id="PF01443">
    <property type="entry name" value="Viral_helicase1"/>
    <property type="match status" value="1"/>
</dbReference>
<dbReference type="GO" id="GO:0008174">
    <property type="term" value="F:mRNA methyltransferase activity"/>
    <property type="evidence" value="ECO:0007669"/>
    <property type="project" value="UniProtKB-UniRule"/>
</dbReference>
<dbReference type="InterPro" id="IPR002588">
    <property type="entry name" value="Alphavirus-like_MT_dom"/>
</dbReference>
<keyword evidence="3" id="KW-0548">Nucleotidyltransferase</keyword>
<dbReference type="SUPFAM" id="SSF56672">
    <property type="entry name" value="DNA/RNA polymerases"/>
    <property type="match status" value="1"/>
</dbReference>